<dbReference type="SUPFAM" id="SSF53901">
    <property type="entry name" value="Thiolase-like"/>
    <property type="match status" value="2"/>
</dbReference>
<evidence type="ECO:0000313" key="11">
    <source>
        <dbReference type="EMBL" id="SEC54414.1"/>
    </source>
</evidence>
<accession>A0A1H4TE61</accession>
<dbReference type="InterPro" id="IPR016035">
    <property type="entry name" value="Acyl_Trfase/lysoPLipase"/>
</dbReference>
<evidence type="ECO:0000256" key="4">
    <source>
        <dbReference type="ARBA" id="ARBA00022679"/>
    </source>
</evidence>
<dbReference type="InterPro" id="IPR041618">
    <property type="entry name" value="PKS_DE"/>
</dbReference>
<dbReference type="PANTHER" id="PTHR43775">
    <property type="entry name" value="FATTY ACID SYNTHASE"/>
    <property type="match status" value="1"/>
</dbReference>
<dbReference type="CDD" id="cd08952">
    <property type="entry name" value="KR_1_SDR_x"/>
    <property type="match status" value="2"/>
</dbReference>
<dbReference type="GO" id="GO:0031177">
    <property type="term" value="F:phosphopantetheine binding"/>
    <property type="evidence" value="ECO:0007669"/>
    <property type="project" value="InterPro"/>
</dbReference>
<dbReference type="PANTHER" id="PTHR43775:SF51">
    <property type="entry name" value="INACTIVE PHENOLPHTHIOCEROL SYNTHESIS POLYKETIDE SYNTHASE TYPE I PKS1-RELATED"/>
    <property type="match status" value="1"/>
</dbReference>
<dbReference type="SUPFAM" id="SSF47336">
    <property type="entry name" value="ACP-like"/>
    <property type="match status" value="2"/>
</dbReference>
<dbReference type="Pfam" id="PF02801">
    <property type="entry name" value="Ketoacyl-synt_C"/>
    <property type="match status" value="2"/>
</dbReference>
<dbReference type="InterPro" id="IPR006162">
    <property type="entry name" value="Ppantetheine_attach_site"/>
</dbReference>
<dbReference type="InterPro" id="IPR015083">
    <property type="entry name" value="NorB/c/GfsB-D-like_docking"/>
</dbReference>
<dbReference type="InterPro" id="IPR016039">
    <property type="entry name" value="Thiolase-like"/>
</dbReference>
<evidence type="ECO:0000256" key="7">
    <source>
        <dbReference type="ARBA" id="ARBA00023268"/>
    </source>
</evidence>
<evidence type="ECO:0000259" key="9">
    <source>
        <dbReference type="PROSITE" id="PS50075"/>
    </source>
</evidence>
<dbReference type="SMART" id="SM00825">
    <property type="entry name" value="PKS_KS"/>
    <property type="match status" value="2"/>
</dbReference>
<dbReference type="InterPro" id="IPR001227">
    <property type="entry name" value="Ac_transferase_dom_sf"/>
</dbReference>
<dbReference type="InterPro" id="IPR020806">
    <property type="entry name" value="PKS_PP-bd"/>
</dbReference>
<dbReference type="Pfam" id="PF18369">
    <property type="entry name" value="PKS_DE"/>
    <property type="match status" value="2"/>
</dbReference>
<dbReference type="Gene3D" id="3.30.70.3290">
    <property type="match status" value="2"/>
</dbReference>
<evidence type="ECO:0000256" key="1">
    <source>
        <dbReference type="ARBA" id="ARBA00001957"/>
    </source>
</evidence>
<dbReference type="GO" id="GO:0006633">
    <property type="term" value="P:fatty acid biosynthetic process"/>
    <property type="evidence" value="ECO:0007669"/>
    <property type="project" value="InterPro"/>
</dbReference>
<keyword evidence="3" id="KW-0597">Phosphoprotein</keyword>
<dbReference type="PROSITE" id="PS00606">
    <property type="entry name" value="KS3_1"/>
    <property type="match status" value="2"/>
</dbReference>
<evidence type="ECO:0000259" key="10">
    <source>
        <dbReference type="PROSITE" id="PS52004"/>
    </source>
</evidence>
<dbReference type="InterPro" id="IPR050091">
    <property type="entry name" value="PKS_NRPS_Biosynth_Enz"/>
</dbReference>
<feature type="domain" description="Ketosynthase family 3 (KS3)" evidence="10">
    <location>
        <begin position="1466"/>
        <end position="1877"/>
    </location>
</feature>
<keyword evidence="7" id="KW-0511">Multifunctional enzyme</keyword>
<dbReference type="InterPro" id="IPR057326">
    <property type="entry name" value="KR_dom"/>
</dbReference>
<dbReference type="InterPro" id="IPR018201">
    <property type="entry name" value="Ketoacyl_synth_AS"/>
</dbReference>
<dbReference type="InterPro" id="IPR009081">
    <property type="entry name" value="PP-bd_ACP"/>
</dbReference>
<dbReference type="SUPFAM" id="SSF52151">
    <property type="entry name" value="FabD/lysophospholipase-like"/>
    <property type="match status" value="2"/>
</dbReference>
<dbReference type="SMART" id="SM00822">
    <property type="entry name" value="PKS_KR"/>
    <property type="match status" value="2"/>
</dbReference>
<evidence type="ECO:0000256" key="3">
    <source>
        <dbReference type="ARBA" id="ARBA00022553"/>
    </source>
</evidence>
<dbReference type="PROSITE" id="PS50075">
    <property type="entry name" value="CARRIER"/>
    <property type="match status" value="2"/>
</dbReference>
<dbReference type="InterPro" id="IPR036291">
    <property type="entry name" value="NAD(P)-bd_dom_sf"/>
</dbReference>
<dbReference type="SUPFAM" id="SSF51735">
    <property type="entry name" value="NAD(P)-binding Rossmann-fold domains"/>
    <property type="match status" value="4"/>
</dbReference>
<feature type="domain" description="Carrier" evidence="9">
    <location>
        <begin position="1374"/>
        <end position="1449"/>
    </location>
</feature>
<evidence type="ECO:0000256" key="2">
    <source>
        <dbReference type="ARBA" id="ARBA00022450"/>
    </source>
</evidence>
<dbReference type="InterPro" id="IPR032821">
    <property type="entry name" value="PKS_assoc"/>
</dbReference>
<dbReference type="InterPro" id="IPR013968">
    <property type="entry name" value="PKS_KR"/>
</dbReference>
<dbReference type="PROSITE" id="PS52004">
    <property type="entry name" value="KS3_2"/>
    <property type="match status" value="2"/>
</dbReference>
<feature type="domain" description="Carrier" evidence="9">
    <location>
        <begin position="2842"/>
        <end position="2917"/>
    </location>
</feature>
<dbReference type="GO" id="GO:0004315">
    <property type="term" value="F:3-oxoacyl-[acyl-carrier-protein] synthase activity"/>
    <property type="evidence" value="ECO:0007669"/>
    <property type="project" value="InterPro"/>
</dbReference>
<evidence type="ECO:0000313" key="12">
    <source>
        <dbReference type="Proteomes" id="UP000199622"/>
    </source>
</evidence>
<proteinExistence type="predicted"/>
<dbReference type="Gene3D" id="6.10.140.1830">
    <property type="match status" value="2"/>
</dbReference>
<name>A0A1H4TE61_9PSEU</name>
<reference evidence="12" key="1">
    <citation type="submission" date="2016-10" db="EMBL/GenBank/DDBJ databases">
        <authorList>
            <person name="Varghese N."/>
            <person name="Submissions S."/>
        </authorList>
    </citation>
    <scope>NUCLEOTIDE SEQUENCE [LARGE SCALE GENOMIC DNA]</scope>
    <source>
        <strain evidence="12">DSM 44544</strain>
    </source>
</reference>
<dbReference type="Gene3D" id="3.40.50.720">
    <property type="entry name" value="NAD(P)-binding Rossmann-like Domain"/>
    <property type="match status" value="2"/>
</dbReference>
<dbReference type="Gene3D" id="3.40.366.10">
    <property type="entry name" value="Malonyl-Coenzyme A Acyl Carrier Protein, domain 2"/>
    <property type="match status" value="2"/>
</dbReference>
<keyword evidence="4 11" id="KW-0808">Transferase</keyword>
<keyword evidence="6" id="KW-0045">Antibiotic biosynthesis</keyword>
<dbReference type="FunFam" id="3.40.47.10:FF:000019">
    <property type="entry name" value="Polyketide synthase type I"/>
    <property type="match status" value="2"/>
</dbReference>
<dbReference type="Gene3D" id="1.10.1200.10">
    <property type="entry name" value="ACP-like"/>
    <property type="match status" value="2"/>
</dbReference>
<dbReference type="SUPFAM" id="SSF55048">
    <property type="entry name" value="Probable ACP-binding domain of malonyl-CoA ACP transacylase"/>
    <property type="match status" value="2"/>
</dbReference>
<dbReference type="NCBIfam" id="NF045894">
    <property type="entry name" value="PKS_plus_SDR"/>
    <property type="match status" value="2"/>
</dbReference>
<feature type="domain" description="Ketosynthase family 3 (KS3)" evidence="10">
    <location>
        <begin position="32"/>
        <end position="447"/>
    </location>
</feature>
<dbReference type="InterPro" id="IPR016036">
    <property type="entry name" value="Malonyl_transacylase_ACP-bd"/>
</dbReference>
<dbReference type="Proteomes" id="UP000199622">
    <property type="component" value="Unassembled WGS sequence"/>
</dbReference>
<keyword evidence="5" id="KW-0677">Repeat</keyword>
<dbReference type="InterPro" id="IPR014043">
    <property type="entry name" value="Acyl_transferase_dom"/>
</dbReference>
<keyword evidence="12" id="KW-1185">Reference proteome</keyword>
<dbReference type="SMART" id="SM01294">
    <property type="entry name" value="PKS_PP_betabranch"/>
    <property type="match status" value="2"/>
</dbReference>
<keyword evidence="8" id="KW-0012">Acyltransferase</keyword>
<dbReference type="SMART" id="SM00823">
    <property type="entry name" value="PKS_PP"/>
    <property type="match status" value="2"/>
</dbReference>
<evidence type="ECO:0000256" key="5">
    <source>
        <dbReference type="ARBA" id="ARBA00022737"/>
    </source>
</evidence>
<gene>
    <name evidence="11" type="ORF">SAMN04489727_4142</name>
</gene>
<dbReference type="Gene3D" id="3.40.47.10">
    <property type="match status" value="2"/>
</dbReference>
<dbReference type="InterPro" id="IPR014031">
    <property type="entry name" value="Ketoacyl_synth_C"/>
</dbReference>
<evidence type="ECO:0000256" key="8">
    <source>
        <dbReference type="ARBA" id="ARBA00023315"/>
    </source>
</evidence>
<evidence type="ECO:0000256" key="6">
    <source>
        <dbReference type="ARBA" id="ARBA00023194"/>
    </source>
</evidence>
<dbReference type="FunFam" id="1.10.1200.10:FF:000007">
    <property type="entry name" value="Probable polyketide synthase pks17"/>
    <property type="match status" value="2"/>
</dbReference>
<dbReference type="PROSITE" id="PS00012">
    <property type="entry name" value="PHOSPHOPANTETHEINE"/>
    <property type="match status" value="2"/>
</dbReference>
<dbReference type="Pfam" id="PF00109">
    <property type="entry name" value="ketoacyl-synt"/>
    <property type="match status" value="2"/>
</dbReference>
<dbReference type="SMART" id="SM00827">
    <property type="entry name" value="PKS_AT"/>
    <property type="match status" value="2"/>
</dbReference>
<dbReference type="InterPro" id="IPR020841">
    <property type="entry name" value="PKS_Beta-ketoAc_synthase_dom"/>
</dbReference>
<dbReference type="Pfam" id="PF08659">
    <property type="entry name" value="KR"/>
    <property type="match status" value="2"/>
</dbReference>
<sequence>MSEEKLRYFLKQVTANLHETRARLRELESAADEPVAVVGLGCRYPGGVRGPDDLWRLVAEGTDAVGAFPADRGWDVRDLGTGHERQGGFVHDVPGFDAGFFGISPREALAMDPQQRLLLEVGWETLEHAGVDPVSLRGSRTGVYVGATASGYDWLTRAHGGDEGHVVAGSALSVLSGRLAYALGLAGPAVTVDTACSSSLLAVHLAARALRAGECSLALAGGVMVMVTPGMFAEFSRQGGLAADGRCKPFGAGADGTGWGEGAGLVLLERLSDARRHGHDVLAVIRGSAVNSDGASNGLTAPSAPAQRRVIRAALADARLEASEVDVVEAHGTGTTLGDPIEAEALLATYGRDRAEPLWLGSLKSNLGHTQTAAGVAGVLKMVLALRHELLPATLHADQPTPHVDWSAGQVRLLTAPVAWPAGERARRAGVSAFGASGTNVHLILEEAPADDAPGERRPGPVLWPLSARTPAALAAQAGRLLDHVRTHPDLDPADVGFSLATTRTAFEHRAVVTGDFLAGLAALADGRSAPDVLTGAVRPGRVGFVFAGQGSQRAGMGRELHAADPVFAAAFDEACALIEAELGQPIRDVVLGEDDDRVNRTLYAQTGLFALQVGLLAVLAAAGVRPDAVAGHSVGEIAAAYAAGVLSLPDAARLVAHRARLMEALPEGGAMAAIEASEAEITPDLDGVAPAAVNGPSSVVVSGPAEAVDGVVARWRERGRRVRRLRVSHAFHSPLVEPALADLADVAAGLTFAAPRLLWAGALTGDLVETPDAGYWPAQARQAVRFADAVETLTAHGVSVVLELGPDGTLSAMDTGADAVFVPLLRRDTPLVTALAKAHVHGVDVDWQAVLGGRRTTLPTYAFQRDRYWPDGPVAATAPDSRLWTAVERGDVTALAAELAAPAEPLREVLPALAAWRRRERADAETANLRYRVTWTPIAEPAPATLSGTWLLVGEAPDVEAALRTHGADVRTVDPAGLEVATLPDVDGVVSVLSCTENLTLVQALGATGIGAPLWLLTRGAVATAPGERTRPAEAATWGLGRVAGLEHPERWGGLIDLPSTMDERTGRRLAAVLAGLGEDQVALRPAGIAARRLVRAASPEGAGTWTPRGTVLVTGGTGALGGHIARFLAGRGARRLVLTSRGGPQTRGVAQRVAELAGRGTAVTVYAADVARREQVAAVLDRVPELTAVVHAAGIGQATPLAETTLAEQAAVTEAKAGGAAHLDELTRDLDAFVLCSSISATWGSAWQPGYAAANAFLDALAEDRRARGQAATSIAWGLWDGDGLGAGAGGEQARRRGLKPMAPDAAIHALGQALDAGEDLVTVADVDWAAFAPAFTLRRPSPLLAGLPEVAAALATTPEPAPGKRVELSEGELLDLVRDRTATLLGHASAAAVEPGRAFKDLGFDSLTSMELRDRLTAATGLKLTATLVFDHPTPAAVAAHLHAELGGGGPAETAAVTTAPADEPLAIVGMGLRLPGGAATPEQLWDLLDTGTDAVGSFPADRGWDVAAGDYAAVGGFLADAADFDPGFFGISPREALAMDPQQRLLLEVSWEALERAGLDPARLKGSKTGVFAGAAASGYGRGTTVGADSHLPMGTATSILSGRIAYALGLEGPAVTVDTACSSSLVALHLAVRALRSGECSLALAGGVTVMPDPDVFAQSVQQQGLAADGRCKAFSAAADGTGWAEGAGMLAVERLSDARRHGHRVLALIRGSAINSDGASNGLTAPNGPSQQRVIRAALADAGLSTQDVDAVEAHGTGTSLGDPIEAQALLATYGQDRDEPLWLGSVKSNLGHAQQAAGVAGVLKMVLALRNGKLPRTLHVDEPSPHVDWSAGRVALLREPVAWPAGDRPRRAGVSAFGASGTNAHVILEEAPAAVEEPARQPLVPGTTAWIVSGRTADGRAAQAGRLREHVLGGSWAPEDVAWSLAATRSAFAHRAVVLGDDLPAGLAAVATGQPAPGVVTGVAASVGRVVFVFPGQGSQWAGMGRELASVSPVFAARLAECAAALSPYVSLDLDDLDSADVVQPALWAVMVSLAEVWRAAGVVPDAVVGHSQGEIAAAVVSGALSLEDGARVVALRSRVLTALAGRGGMMSIAEPASLVRERIASWGSRLSVAAVNGPLSTVVSGEPESLRELAESADVRTRMIPVDYASHSAQVDALRDEIVSVLAGISPREVEIPMVSAMTGEWLAGPELDPVYWAASLREPVEFERAVRVLGESGYGVFVETSPHAVLTGAIADTLDDPVAVGTLRRDDGGAQRLLTSFAEAWTHGVPVGWSEVLSGRPVDLPTYAFQHQRFWPEPAAPAAGTGAEAEFWTAIDRGDVTDLAGTLDVEPGSLRDVVPALARWHRGLSDESAVAGWRYRITWAPVPDPEPAALSGTWLVLGEDAEVTTALTEHGADVVTAIEDAPADLRGVVSLQALDERPHPDHPFVTRGLAATLRLVQTLGEAGIDAPLWVLTRGAVTTGPADAPVCAGQAAAWGLGRVVALEHPDRWGGLVDLPSTMDADAGRRLCAVFAAAGEDQIALRPAGILARRLVRAPRPRAVTHWVPRGTVLITGGTGAAGGHVGRWLAGRNAVAGQAGTAVDTTRIVLTSRSGPGATAVAELAAGLAETGTAVDVIACDTAERAAVAGLLDRIAATGPALSAVVHAAGVSAGSPVAETTLAGLADVTRAKVAGARWLDELTGDLDAFVLFSSGAATWGSSYQPGYAAGNAYLDALAETRRARGKAATSVAWGLWGGGGLGEGEAGDRLRRAGVRTMDPRLAVRALGHALDADETTVTVADIDWATFAPTFTLRRPSPLLAALAEAAPAEAPAEDTAGWAARLAGRSVAEQEHLLTELVRAEAAAVLGHDGPGAVEPARAFRELGFDSLTAVDLRNRLAAATGLAMPATLVFDYPTAAVLAAHLRAELTGEDDAEPVFADLDRLETALAAVPDGSELRSGITARLRTVLSKWLAGHETPEAEEAVTGRLEAAGAAEVLDFINNELGMA</sequence>
<dbReference type="EMBL" id="FNSO01000004">
    <property type="protein sequence ID" value="SEC54414.1"/>
    <property type="molecule type" value="Genomic_DNA"/>
</dbReference>
<dbReference type="Pfam" id="PF00698">
    <property type="entry name" value="Acyl_transf_1"/>
    <property type="match status" value="2"/>
</dbReference>
<dbReference type="InterPro" id="IPR036736">
    <property type="entry name" value="ACP-like_sf"/>
</dbReference>
<dbReference type="CDD" id="cd00833">
    <property type="entry name" value="PKS"/>
    <property type="match status" value="2"/>
</dbReference>
<dbReference type="GO" id="GO:0004312">
    <property type="term" value="F:fatty acid synthase activity"/>
    <property type="evidence" value="ECO:0007669"/>
    <property type="project" value="TreeGrafter"/>
</dbReference>
<protein>
    <submittedName>
        <fullName evidence="11">Acyl transferase domain-containing protein</fullName>
    </submittedName>
</protein>
<dbReference type="InterPro" id="IPR014030">
    <property type="entry name" value="Ketoacyl_synth_N"/>
</dbReference>
<keyword evidence="2" id="KW-0596">Phosphopantetheine</keyword>
<dbReference type="STRING" id="208445.SAMN04489727_4142"/>
<organism evidence="11 12">
    <name type="scientific">Amycolatopsis tolypomycina</name>
    <dbReference type="NCBI Taxonomy" id="208445"/>
    <lineage>
        <taxon>Bacteria</taxon>
        <taxon>Bacillati</taxon>
        <taxon>Actinomycetota</taxon>
        <taxon>Actinomycetes</taxon>
        <taxon>Pseudonocardiales</taxon>
        <taxon>Pseudonocardiaceae</taxon>
        <taxon>Amycolatopsis</taxon>
    </lineage>
</organism>
<dbReference type="Pfam" id="PF16197">
    <property type="entry name" value="KAsynt_C_assoc"/>
    <property type="match status" value="2"/>
</dbReference>
<dbReference type="GO" id="GO:0033068">
    <property type="term" value="P:macrolide biosynthetic process"/>
    <property type="evidence" value="ECO:0007669"/>
    <property type="project" value="UniProtKB-ARBA"/>
</dbReference>
<dbReference type="Pfam" id="PF00550">
    <property type="entry name" value="PP-binding"/>
    <property type="match status" value="2"/>
</dbReference>
<dbReference type="Pfam" id="PF08990">
    <property type="entry name" value="Docking"/>
    <property type="match status" value="1"/>
</dbReference>
<comment type="cofactor">
    <cofactor evidence="1">
        <name>pantetheine 4'-phosphate</name>
        <dbReference type="ChEBI" id="CHEBI:47942"/>
    </cofactor>
</comment>